<dbReference type="InterPro" id="IPR003607">
    <property type="entry name" value="HD/PDEase_dom"/>
</dbReference>
<dbReference type="Proteomes" id="UP000626244">
    <property type="component" value="Unassembled WGS sequence"/>
</dbReference>
<dbReference type="SMART" id="SM00471">
    <property type="entry name" value="HDc"/>
    <property type="match status" value="1"/>
</dbReference>
<name>A0A8J3AK47_9BACI</name>
<dbReference type="AlphaFoldDB" id="A0A8J3AK47"/>
<dbReference type="SUPFAM" id="SSF109604">
    <property type="entry name" value="HD-domain/PDEase-like"/>
    <property type="match status" value="1"/>
</dbReference>
<evidence type="ECO:0000259" key="1">
    <source>
        <dbReference type="PROSITE" id="PS51832"/>
    </source>
</evidence>
<dbReference type="EMBL" id="BMHB01000002">
    <property type="protein sequence ID" value="GGI15943.1"/>
    <property type="molecule type" value="Genomic_DNA"/>
</dbReference>
<protein>
    <submittedName>
        <fullName evidence="2">Phosphodiesterase</fullName>
    </submittedName>
</protein>
<sequence>MRIVVTSTLVPGTLLGKPIYNEQGKILVNANVPLTVMMINRLHKLGISYVFIHDPLSDGLELDSTISDELRIESTKKIEDAFVKFKNEELHLRWLSLEKSAPQLKGIIESLLKELRNNNDMLSLLTDVFSYDEYIFTHSLNVTMYSLAIGTKLGLNKSQLDLLGLGALLHDVGKMVVPIQILDKPERLTEEEYELIKKHTTAGYEILREVPNIHSVVAICALQHHERINGSGYPKGISGEEMHLYSKIIAISDVFDAVTSNRVYRKAMLPHEGLELLYSGSHKLFDAKLVRLFRDSLSIYPTGLTVKLNDGRRGIVARQNAASSDRPIIRIIEENGYEVSIPYEVNLFDDLHLLITECDTTLKQRVFQ</sequence>
<evidence type="ECO:0000313" key="2">
    <source>
        <dbReference type="EMBL" id="GGI15943.1"/>
    </source>
</evidence>
<dbReference type="NCBIfam" id="TIGR00277">
    <property type="entry name" value="HDIG"/>
    <property type="match status" value="1"/>
</dbReference>
<dbReference type="InterPro" id="IPR037522">
    <property type="entry name" value="HD_GYP_dom"/>
</dbReference>
<reference evidence="3" key="1">
    <citation type="journal article" date="2019" name="Int. J. Syst. Evol. Microbiol.">
        <title>The Global Catalogue of Microorganisms (GCM) 10K type strain sequencing project: providing services to taxonomists for standard genome sequencing and annotation.</title>
        <authorList>
            <consortium name="The Broad Institute Genomics Platform"/>
            <consortium name="The Broad Institute Genome Sequencing Center for Infectious Disease"/>
            <person name="Wu L."/>
            <person name="Ma J."/>
        </authorList>
    </citation>
    <scope>NUCLEOTIDE SEQUENCE [LARGE SCALE GENOMIC DNA]</scope>
    <source>
        <strain evidence="3">CGMCC 1.14993</strain>
    </source>
</reference>
<comment type="caution">
    <text evidence="2">The sequence shown here is derived from an EMBL/GenBank/DDBJ whole genome shotgun (WGS) entry which is preliminary data.</text>
</comment>
<dbReference type="RefSeq" id="WP_088000552.1">
    <property type="nucleotide sequence ID" value="NZ_BMHB01000002.1"/>
</dbReference>
<proteinExistence type="predicted"/>
<organism evidence="2 3">
    <name type="scientific">Gottfriedia solisilvae</name>
    <dbReference type="NCBI Taxonomy" id="1516104"/>
    <lineage>
        <taxon>Bacteria</taxon>
        <taxon>Bacillati</taxon>
        <taxon>Bacillota</taxon>
        <taxon>Bacilli</taxon>
        <taxon>Bacillales</taxon>
        <taxon>Bacillaceae</taxon>
        <taxon>Gottfriedia</taxon>
    </lineage>
</organism>
<accession>A0A8J3AK47</accession>
<dbReference type="PROSITE" id="PS51832">
    <property type="entry name" value="HD_GYP"/>
    <property type="match status" value="1"/>
</dbReference>
<feature type="domain" description="HD-GYP" evidence="1">
    <location>
        <begin position="113"/>
        <end position="309"/>
    </location>
</feature>
<keyword evidence="3" id="KW-1185">Reference proteome</keyword>
<dbReference type="Gene3D" id="1.10.3210.10">
    <property type="entry name" value="Hypothetical protein af1432"/>
    <property type="match status" value="1"/>
</dbReference>
<gene>
    <name evidence="2" type="ORF">GCM10007380_30490</name>
</gene>
<dbReference type="PANTHER" id="PTHR43155:SF2">
    <property type="entry name" value="CYCLIC DI-GMP PHOSPHODIESTERASE PA4108"/>
    <property type="match status" value="1"/>
</dbReference>
<evidence type="ECO:0000313" key="3">
    <source>
        <dbReference type="Proteomes" id="UP000626244"/>
    </source>
</evidence>
<dbReference type="InterPro" id="IPR006675">
    <property type="entry name" value="HDIG_dom"/>
</dbReference>
<dbReference type="Pfam" id="PF13487">
    <property type="entry name" value="HD_5"/>
    <property type="match status" value="1"/>
</dbReference>
<dbReference type="CDD" id="cd00077">
    <property type="entry name" value="HDc"/>
    <property type="match status" value="1"/>
</dbReference>
<dbReference type="PANTHER" id="PTHR43155">
    <property type="entry name" value="CYCLIC DI-GMP PHOSPHODIESTERASE PA4108-RELATED"/>
    <property type="match status" value="1"/>
</dbReference>
<dbReference type="OrthoDB" id="9759601at2"/>